<dbReference type="Gene3D" id="1.20.58.760">
    <property type="entry name" value="Peptidase M41"/>
    <property type="match status" value="1"/>
</dbReference>
<comment type="caution">
    <text evidence="5">The sequence shown here is derived from an EMBL/GenBank/DDBJ whole genome shotgun (WGS) entry which is preliminary data.</text>
</comment>
<dbReference type="PANTHER" id="PTHR23076:SF97">
    <property type="entry name" value="ATP-DEPENDENT ZINC METALLOPROTEASE YME1L1"/>
    <property type="match status" value="1"/>
</dbReference>
<dbReference type="InterPro" id="IPR037219">
    <property type="entry name" value="Peptidase_M41-like"/>
</dbReference>
<dbReference type="EMBL" id="JBFRYC010000016">
    <property type="protein sequence ID" value="MEX1663424.1"/>
    <property type="molecule type" value="Genomic_DNA"/>
</dbReference>
<keyword evidence="6" id="KW-1185">Reference proteome</keyword>
<keyword evidence="1" id="KW-0067">ATP-binding</keyword>
<protein>
    <submittedName>
        <fullName evidence="5">AAA family ATPase</fullName>
    </submittedName>
</protein>
<comment type="similarity">
    <text evidence="1">Belongs to the AAA ATPase family.</text>
</comment>
<gene>
    <name evidence="5" type="ORF">AB4874_17600</name>
</gene>
<evidence type="ECO:0000256" key="1">
    <source>
        <dbReference type="RuleBase" id="RU003651"/>
    </source>
</evidence>
<proteinExistence type="inferred from homology"/>
<dbReference type="Gene3D" id="3.40.50.300">
    <property type="entry name" value="P-loop containing nucleotide triphosphate hydrolases"/>
    <property type="match status" value="1"/>
</dbReference>
<evidence type="ECO:0000259" key="4">
    <source>
        <dbReference type="Pfam" id="PF01434"/>
    </source>
</evidence>
<evidence type="ECO:0000313" key="6">
    <source>
        <dbReference type="Proteomes" id="UP001557465"/>
    </source>
</evidence>
<dbReference type="Pfam" id="PF01434">
    <property type="entry name" value="Peptidase_M41"/>
    <property type="match status" value="1"/>
</dbReference>
<keyword evidence="1" id="KW-0547">Nucleotide-binding</keyword>
<dbReference type="InterPro" id="IPR000642">
    <property type="entry name" value="Peptidase_M41"/>
</dbReference>
<dbReference type="Pfam" id="PF00004">
    <property type="entry name" value="AAA"/>
    <property type="match status" value="1"/>
</dbReference>
<organism evidence="5 6">
    <name type="scientific">Thioclava arctica</name>
    <dbReference type="NCBI Taxonomy" id="3238301"/>
    <lineage>
        <taxon>Bacteria</taxon>
        <taxon>Pseudomonadati</taxon>
        <taxon>Pseudomonadota</taxon>
        <taxon>Alphaproteobacteria</taxon>
        <taxon>Rhodobacterales</taxon>
        <taxon>Paracoccaceae</taxon>
        <taxon>Thioclava</taxon>
    </lineage>
</organism>
<dbReference type="Gene3D" id="1.10.8.60">
    <property type="match status" value="1"/>
</dbReference>
<accession>A0ABV3TPA4</accession>
<dbReference type="RefSeq" id="WP_368393014.1">
    <property type="nucleotide sequence ID" value="NZ_JBFRYC010000016.1"/>
</dbReference>
<feature type="domain" description="ATPase AAA-type core" evidence="3">
    <location>
        <begin position="17"/>
        <end position="75"/>
    </location>
</feature>
<sequence length="344" mass="37262">MRADHFKGGGSGSRFNRDSTNANYHRNVINALLEEIDKIARCEGVLLIAATNDRDAIDPAILRPGRFDLHLEVPLPDAEALCGILRAHCPLPEEQLRPLAQQAVGLSAADLDAAIRASRSIARAERRVWQPRDLTTHLGIPAETPEADWRVAVHECGHAIVFETLGLGTIARLLLRRDGGGEAQITRSRPLFTTADFEDNIAFLLAGRAAEALVLGAASGGAGGDDQSDLARATRQALDIETRLGLGHHGRIWLDEPDHLSLRNPRVYQNVHKRLAKAETRATKLLEAQRARLDSMARDLVEKRELAGANLARGRWAQGCAASDQPHEIAETDGATAPITPAPG</sequence>
<dbReference type="SUPFAM" id="SSF52540">
    <property type="entry name" value="P-loop containing nucleoside triphosphate hydrolases"/>
    <property type="match status" value="1"/>
</dbReference>
<evidence type="ECO:0000259" key="3">
    <source>
        <dbReference type="Pfam" id="PF00004"/>
    </source>
</evidence>
<reference evidence="5 6" key="1">
    <citation type="journal article" date="2011" name="Int. J. Syst. Evol. Microbiol.">
        <title>Zhongshania antarctica gen. nov., sp. nov. and Zhongshania guokunii sp. nov., gammaproteobacteria respectively isolated from coastal attached (fast) ice and surface seawater of the Antarctic.</title>
        <authorList>
            <person name="Li H.J."/>
            <person name="Zhang X.Y."/>
            <person name="Chen C.X."/>
            <person name="Zhang Y.J."/>
            <person name="Gao Z.M."/>
            <person name="Yu Y."/>
            <person name="Chen X.L."/>
            <person name="Chen B."/>
            <person name="Zhang Y.Z."/>
        </authorList>
    </citation>
    <scope>NUCLEOTIDE SEQUENCE [LARGE SCALE GENOMIC DNA]</scope>
    <source>
        <strain evidence="5 6">15-R06ZXC-3</strain>
    </source>
</reference>
<dbReference type="PANTHER" id="PTHR23076">
    <property type="entry name" value="METALLOPROTEASE M41 FTSH"/>
    <property type="match status" value="1"/>
</dbReference>
<evidence type="ECO:0000313" key="5">
    <source>
        <dbReference type="EMBL" id="MEX1663424.1"/>
    </source>
</evidence>
<dbReference type="InterPro" id="IPR027417">
    <property type="entry name" value="P-loop_NTPase"/>
</dbReference>
<evidence type="ECO:0000256" key="2">
    <source>
        <dbReference type="SAM" id="MobiDB-lite"/>
    </source>
</evidence>
<name>A0ABV3TPA4_9RHOB</name>
<dbReference type="InterPro" id="IPR003960">
    <property type="entry name" value="ATPase_AAA_CS"/>
</dbReference>
<feature type="region of interest" description="Disordered" evidence="2">
    <location>
        <begin position="322"/>
        <end position="344"/>
    </location>
</feature>
<dbReference type="InterPro" id="IPR003959">
    <property type="entry name" value="ATPase_AAA_core"/>
</dbReference>
<dbReference type="PROSITE" id="PS00674">
    <property type="entry name" value="AAA"/>
    <property type="match status" value="1"/>
</dbReference>
<feature type="domain" description="Peptidase M41" evidence="4">
    <location>
        <begin position="150"/>
        <end position="310"/>
    </location>
</feature>
<dbReference type="SUPFAM" id="SSF140990">
    <property type="entry name" value="FtsH protease domain-like"/>
    <property type="match status" value="1"/>
</dbReference>
<dbReference type="Proteomes" id="UP001557465">
    <property type="component" value="Unassembled WGS sequence"/>
</dbReference>